<accession>I4HP89</accession>
<name>I4HP89_MICAE</name>
<dbReference type="Proteomes" id="UP000005291">
    <property type="component" value="Unassembled WGS sequence"/>
</dbReference>
<dbReference type="HOGENOM" id="CLU_3292468_0_0_3"/>
<comment type="caution">
    <text evidence="1">The sequence shown here is derived from an EMBL/GenBank/DDBJ whole genome shotgun (WGS) entry which is preliminary data.</text>
</comment>
<reference evidence="1 2" key="1">
    <citation type="submission" date="2012-04" db="EMBL/GenBank/DDBJ databases">
        <authorList>
            <person name="Genoscope - CEA"/>
        </authorList>
    </citation>
    <scope>NUCLEOTIDE SEQUENCE [LARGE SCALE GENOMIC DNA]</scope>
    <source>
        <strain evidence="1 2">9808</strain>
    </source>
</reference>
<protein>
    <submittedName>
        <fullName evidence="1">Uncharacterized protein</fullName>
    </submittedName>
</protein>
<evidence type="ECO:0000313" key="2">
    <source>
        <dbReference type="Proteomes" id="UP000005291"/>
    </source>
</evidence>
<dbReference type="AlphaFoldDB" id="I4HP89"/>
<proteinExistence type="predicted"/>
<organism evidence="1 2">
    <name type="scientific">Microcystis aeruginosa PCC 9808</name>
    <dbReference type="NCBI Taxonomy" id="1160284"/>
    <lineage>
        <taxon>Bacteria</taxon>
        <taxon>Bacillati</taxon>
        <taxon>Cyanobacteriota</taxon>
        <taxon>Cyanophyceae</taxon>
        <taxon>Oscillatoriophycideae</taxon>
        <taxon>Chroococcales</taxon>
        <taxon>Microcystaceae</taxon>
        <taxon>Microcystis</taxon>
    </lineage>
</organism>
<dbReference type="EMBL" id="CAIN01000137">
    <property type="protein sequence ID" value="CCI23863.1"/>
    <property type="molecule type" value="Genomic_DNA"/>
</dbReference>
<sequence length="40" mass="4644">MLIRIIFRFDNAFLFVYIDWHSGEKFRLNPIGGDGQGENG</sequence>
<evidence type="ECO:0000313" key="1">
    <source>
        <dbReference type="EMBL" id="CCI23863.1"/>
    </source>
</evidence>
<gene>
    <name evidence="1" type="ORF">MICAG_2210042</name>
</gene>